<dbReference type="RefSeq" id="WP_090067876.1">
    <property type="nucleotide sequence ID" value="NZ_FOVR01000001.1"/>
</dbReference>
<dbReference type="Gene3D" id="3.10.129.10">
    <property type="entry name" value="Hotdog Thioesterase"/>
    <property type="match status" value="1"/>
</dbReference>
<reference evidence="3 4" key="1">
    <citation type="submission" date="2016-10" db="EMBL/GenBank/DDBJ databases">
        <authorList>
            <person name="de Groot N.N."/>
        </authorList>
    </citation>
    <scope>NUCLEOTIDE SEQUENCE [LARGE SCALE GENOMIC DNA]</scope>
    <source>
        <strain evidence="3 4">CGMCC 1.9157</strain>
    </source>
</reference>
<dbReference type="Proteomes" id="UP000199236">
    <property type="component" value="Unassembled WGS sequence"/>
</dbReference>
<accession>A0A1I4ZPR7</accession>
<dbReference type="PANTHER" id="PTHR31793">
    <property type="entry name" value="4-HYDROXYBENZOYL-COA THIOESTERASE FAMILY MEMBER"/>
    <property type="match status" value="1"/>
</dbReference>
<sequence>MRIGPDTRADYKTFQVVPTRWNDNDSFGHLNNAVHYSLFDSAIAGWLMENTSLDVANDEQICVVVENGCNYFEEISFPDVVTVGLRITHIGTSSVRYEIGLFRNDDLVTAARGHFVHVYVNEKSRAPEPMSDTVRALFTSILKSED</sequence>
<evidence type="ECO:0000256" key="2">
    <source>
        <dbReference type="ARBA" id="ARBA00022801"/>
    </source>
</evidence>
<dbReference type="Pfam" id="PF13279">
    <property type="entry name" value="4HBT_2"/>
    <property type="match status" value="1"/>
</dbReference>
<dbReference type="SUPFAM" id="SSF54637">
    <property type="entry name" value="Thioesterase/thiol ester dehydrase-isomerase"/>
    <property type="match status" value="1"/>
</dbReference>
<proteinExistence type="inferred from homology"/>
<gene>
    <name evidence="3" type="ORF">SAMN04488056_101165</name>
</gene>
<dbReference type="CDD" id="cd00586">
    <property type="entry name" value="4HBT"/>
    <property type="match status" value="1"/>
</dbReference>
<evidence type="ECO:0000256" key="1">
    <source>
        <dbReference type="ARBA" id="ARBA00005953"/>
    </source>
</evidence>
<dbReference type="AlphaFoldDB" id="A0A1I4ZPR7"/>
<organism evidence="3 4">
    <name type="scientific">Cohaesibacter marisflavi</name>
    <dbReference type="NCBI Taxonomy" id="655353"/>
    <lineage>
        <taxon>Bacteria</taxon>
        <taxon>Pseudomonadati</taxon>
        <taxon>Pseudomonadota</taxon>
        <taxon>Alphaproteobacteria</taxon>
        <taxon>Hyphomicrobiales</taxon>
        <taxon>Cohaesibacteraceae</taxon>
    </lineage>
</organism>
<dbReference type="InterPro" id="IPR050563">
    <property type="entry name" value="4-hydroxybenzoyl-CoA_TE"/>
</dbReference>
<keyword evidence="4" id="KW-1185">Reference proteome</keyword>
<protein>
    <submittedName>
        <fullName evidence="3">Acyl-CoA thioester hydrolase</fullName>
    </submittedName>
</protein>
<dbReference type="EMBL" id="FOVR01000001">
    <property type="protein sequence ID" value="SFN51979.1"/>
    <property type="molecule type" value="Genomic_DNA"/>
</dbReference>
<dbReference type="STRING" id="655353.SAMN04488056_101165"/>
<name>A0A1I4ZPR7_9HYPH</name>
<evidence type="ECO:0000313" key="3">
    <source>
        <dbReference type="EMBL" id="SFN51979.1"/>
    </source>
</evidence>
<comment type="similarity">
    <text evidence="1">Belongs to the 4-hydroxybenzoyl-CoA thioesterase family.</text>
</comment>
<keyword evidence="2 3" id="KW-0378">Hydrolase</keyword>
<dbReference type="GO" id="GO:0047617">
    <property type="term" value="F:fatty acyl-CoA hydrolase activity"/>
    <property type="evidence" value="ECO:0007669"/>
    <property type="project" value="TreeGrafter"/>
</dbReference>
<dbReference type="OrthoDB" id="9799036at2"/>
<dbReference type="PANTHER" id="PTHR31793:SF27">
    <property type="entry name" value="NOVEL THIOESTERASE SUPERFAMILY DOMAIN AND SAPOSIN A-TYPE DOMAIN CONTAINING PROTEIN (0610012H03RIK)"/>
    <property type="match status" value="1"/>
</dbReference>
<evidence type="ECO:0000313" key="4">
    <source>
        <dbReference type="Proteomes" id="UP000199236"/>
    </source>
</evidence>
<dbReference type="InterPro" id="IPR029069">
    <property type="entry name" value="HotDog_dom_sf"/>
</dbReference>